<dbReference type="Pfam" id="PF00535">
    <property type="entry name" value="Glycos_transf_2"/>
    <property type="match status" value="1"/>
</dbReference>
<feature type="domain" description="Glycosyltransferase 2-like" evidence="2">
    <location>
        <begin position="11"/>
        <end position="183"/>
    </location>
</feature>
<gene>
    <name evidence="3" type="ORF">LSG31_00160</name>
</gene>
<dbReference type="PANTHER" id="PTHR43685:SF11">
    <property type="entry name" value="GLYCOSYLTRANSFERASE TAGX-RELATED"/>
    <property type="match status" value="1"/>
</dbReference>
<accession>A0ABY4CJN1</accession>
<name>A0ABY4CJN1_9BACL</name>
<dbReference type="PANTHER" id="PTHR43685">
    <property type="entry name" value="GLYCOSYLTRANSFERASE"/>
    <property type="match status" value="1"/>
</dbReference>
<evidence type="ECO:0000259" key="2">
    <source>
        <dbReference type="Pfam" id="PF00535"/>
    </source>
</evidence>
<dbReference type="InterPro" id="IPR029044">
    <property type="entry name" value="Nucleotide-diphossugar_trans"/>
</dbReference>
<dbReference type="EMBL" id="CP089291">
    <property type="protein sequence ID" value="UOF90731.1"/>
    <property type="molecule type" value="Genomic_DNA"/>
</dbReference>
<proteinExistence type="inferred from homology"/>
<comment type="similarity">
    <text evidence="1">Belongs to the glycosyltransferase 2 family.</text>
</comment>
<evidence type="ECO:0000256" key="1">
    <source>
        <dbReference type="ARBA" id="ARBA00006739"/>
    </source>
</evidence>
<evidence type="ECO:0000313" key="3">
    <source>
        <dbReference type="EMBL" id="UOF90731.1"/>
    </source>
</evidence>
<dbReference type="Proteomes" id="UP000830167">
    <property type="component" value="Chromosome"/>
</dbReference>
<evidence type="ECO:0000313" key="4">
    <source>
        <dbReference type="Proteomes" id="UP000830167"/>
    </source>
</evidence>
<dbReference type="CDD" id="cd00761">
    <property type="entry name" value="Glyco_tranf_GTA_type"/>
    <property type="match status" value="1"/>
</dbReference>
<dbReference type="SUPFAM" id="SSF53448">
    <property type="entry name" value="Nucleotide-diphospho-sugar transferases"/>
    <property type="match status" value="1"/>
</dbReference>
<dbReference type="RefSeq" id="WP_347437431.1">
    <property type="nucleotide sequence ID" value="NZ_CP089291.1"/>
</dbReference>
<protein>
    <submittedName>
        <fullName evidence="3">Glycosyltransferase</fullName>
    </submittedName>
</protein>
<sequence>MSFERQSGLVSVIVTCFNNGQYVKECLHSLINQTYRNNEIIIIDDKSTDNSVQQVKELIKSYQNQIDPERLIFVELPRNVGCSGTVTTGFFLSRGEFIAIHDMDDISHPERIQRQVEYLQEHPEIGAVGSNYASFNEGLFDQKQEASFWLAYGVDNIRNTYALGGHCVSVGTMLFRGSVFDELGGFSNKVIGAEDWEFICRYIANGVEVDNIPVTLYYYRNHNLQRS</sequence>
<dbReference type="InterPro" id="IPR050834">
    <property type="entry name" value="Glycosyltransf_2"/>
</dbReference>
<keyword evidence="4" id="KW-1185">Reference proteome</keyword>
<dbReference type="Gene3D" id="3.90.550.10">
    <property type="entry name" value="Spore Coat Polysaccharide Biosynthesis Protein SpsA, Chain A"/>
    <property type="match status" value="1"/>
</dbReference>
<dbReference type="InterPro" id="IPR001173">
    <property type="entry name" value="Glyco_trans_2-like"/>
</dbReference>
<reference evidence="3" key="1">
    <citation type="submission" date="2021-12" db="EMBL/GenBank/DDBJ databases">
        <title>Alicyclobacillaceae gen. nov., sp. nov., isolated from chalcocite enrichment system.</title>
        <authorList>
            <person name="Jiang Z."/>
        </authorList>
    </citation>
    <scope>NUCLEOTIDE SEQUENCE</scope>
    <source>
        <strain evidence="3">MYW30-H2</strain>
    </source>
</reference>
<organism evidence="3 4">
    <name type="scientific">Fodinisporobacter ferrooxydans</name>
    <dbReference type="NCBI Taxonomy" id="2901836"/>
    <lineage>
        <taxon>Bacteria</taxon>
        <taxon>Bacillati</taxon>
        <taxon>Bacillota</taxon>
        <taxon>Bacilli</taxon>
        <taxon>Bacillales</taxon>
        <taxon>Alicyclobacillaceae</taxon>
        <taxon>Fodinisporobacter</taxon>
    </lineage>
</organism>